<comment type="caution">
    <text evidence="1">The sequence shown here is derived from an EMBL/GenBank/DDBJ whole genome shotgun (WGS) entry which is preliminary data.</text>
</comment>
<dbReference type="AlphaFoldDB" id="A0AAN9Y3N5"/>
<gene>
    <name evidence="1" type="ORF">V9T40_001957</name>
</gene>
<dbReference type="EMBL" id="JBBCAQ010000022">
    <property type="protein sequence ID" value="KAK7590344.1"/>
    <property type="molecule type" value="Genomic_DNA"/>
</dbReference>
<keyword evidence="2" id="KW-1185">Reference proteome</keyword>
<sequence length="96" mass="10935">MARTNLRGEGKYLHNILDSARRKLKNRNIGYAQRQGRLPELPLQNVCLQADYSTCAFVFNGIASRRGDWNWKPADGLRVGILWSLISRNSQSSCKL</sequence>
<proteinExistence type="predicted"/>
<reference evidence="1 2" key="1">
    <citation type="submission" date="2024-03" db="EMBL/GenBank/DDBJ databases">
        <title>Adaptation during the transition from Ophiocordyceps entomopathogen to insect associate is accompanied by gene loss and intensified selection.</title>
        <authorList>
            <person name="Ward C.M."/>
            <person name="Onetto C.A."/>
            <person name="Borneman A.R."/>
        </authorList>
    </citation>
    <scope>NUCLEOTIDE SEQUENCE [LARGE SCALE GENOMIC DNA]</scope>
    <source>
        <strain evidence="1">AWRI1</strain>
        <tissue evidence="1">Single Adult Female</tissue>
    </source>
</reference>
<dbReference type="Proteomes" id="UP001367676">
    <property type="component" value="Unassembled WGS sequence"/>
</dbReference>
<evidence type="ECO:0000313" key="2">
    <source>
        <dbReference type="Proteomes" id="UP001367676"/>
    </source>
</evidence>
<name>A0AAN9Y3N5_9HEMI</name>
<accession>A0AAN9Y3N5</accession>
<protein>
    <submittedName>
        <fullName evidence="1">Uncharacterized protein</fullName>
    </submittedName>
</protein>
<evidence type="ECO:0000313" key="1">
    <source>
        <dbReference type="EMBL" id="KAK7590344.1"/>
    </source>
</evidence>
<organism evidence="1 2">
    <name type="scientific">Parthenolecanium corni</name>
    <dbReference type="NCBI Taxonomy" id="536013"/>
    <lineage>
        <taxon>Eukaryota</taxon>
        <taxon>Metazoa</taxon>
        <taxon>Ecdysozoa</taxon>
        <taxon>Arthropoda</taxon>
        <taxon>Hexapoda</taxon>
        <taxon>Insecta</taxon>
        <taxon>Pterygota</taxon>
        <taxon>Neoptera</taxon>
        <taxon>Paraneoptera</taxon>
        <taxon>Hemiptera</taxon>
        <taxon>Sternorrhyncha</taxon>
        <taxon>Coccoidea</taxon>
        <taxon>Coccidae</taxon>
        <taxon>Parthenolecanium</taxon>
    </lineage>
</organism>